<dbReference type="EMBL" id="VTFR01000001">
    <property type="protein sequence ID" value="TYT35686.1"/>
    <property type="molecule type" value="Genomic_DNA"/>
</dbReference>
<proteinExistence type="predicted"/>
<dbReference type="Proteomes" id="UP000323910">
    <property type="component" value="Unassembled WGS sequence"/>
</dbReference>
<dbReference type="InterPro" id="IPR017483">
    <property type="entry name" value="CHP03034"/>
</dbReference>
<protein>
    <submittedName>
        <fullName evidence="1">DUF3289 family protein</fullName>
    </submittedName>
</protein>
<evidence type="ECO:0000313" key="2">
    <source>
        <dbReference type="Proteomes" id="UP000323910"/>
    </source>
</evidence>
<keyword evidence="2" id="KW-1185">Reference proteome</keyword>
<dbReference type="NCBIfam" id="TIGR03034">
    <property type="entry name" value="YPO3983 family protein"/>
    <property type="match status" value="1"/>
</dbReference>
<comment type="caution">
    <text evidence="1">The sequence shown here is derived from an EMBL/GenBank/DDBJ whole genome shotgun (WGS) entry which is preliminary data.</text>
</comment>
<dbReference type="Pfam" id="PF11692">
    <property type="entry name" value="DUF3289"/>
    <property type="match status" value="1"/>
</dbReference>
<accession>A0ABY3P868</accession>
<reference evidence="1 2" key="1">
    <citation type="submission" date="2019-08" db="EMBL/GenBank/DDBJ databases">
        <title>The draft genome of Lelliottia nimipressuralis strain CICC 24156.</title>
        <authorList>
            <person name="Wu W."/>
            <person name="Feng Y."/>
            <person name="Zong Z."/>
        </authorList>
    </citation>
    <scope>NUCLEOTIDE SEQUENCE [LARGE SCALE GENOMIC DNA]</scope>
    <source>
        <strain evidence="1 2">CICC 24156</strain>
    </source>
</reference>
<dbReference type="RefSeq" id="WP_129035352.1">
    <property type="nucleotide sequence ID" value="NZ_SDDX01000011.1"/>
</dbReference>
<name>A0ABY3P868_9ENTR</name>
<gene>
    <name evidence="1" type="ORF">FZO59_00935</name>
</gene>
<organism evidence="1 2">
    <name type="scientific">Lelliottia nimipressuralis</name>
    <dbReference type="NCBI Taxonomy" id="69220"/>
    <lineage>
        <taxon>Bacteria</taxon>
        <taxon>Pseudomonadati</taxon>
        <taxon>Pseudomonadota</taxon>
        <taxon>Gammaproteobacteria</taxon>
        <taxon>Enterobacterales</taxon>
        <taxon>Enterobacteriaceae</taxon>
        <taxon>Lelliottia</taxon>
    </lineage>
</organism>
<evidence type="ECO:0000313" key="1">
    <source>
        <dbReference type="EMBL" id="TYT35686.1"/>
    </source>
</evidence>
<sequence>MVNSFSLSMDLPCTLFETVSRFNDVNADDMQCGDMGEQELLALGLRDISAKVDPYRLMRYDFPLNNPIDTVFHQPPSGRKISHQECVRILFAEMKELSTLFSFQGEYKMLIGEMIDHFQFGHGSGFYSQRLNSAFHSRVDKYNQNDPVNIIESTLKKELHDKSRDVYFPAIFHKLKINLLKSQLNKFNSSGDRVNGLGISVHDIAAQKIRLLDIQRYAMGWSATLHLEAQDHFGLDVIDISNKLYKEFRFFRIWFFLQRHRDFAFKPFFTNFGTIERIGDY</sequence>